<dbReference type="PANTHER" id="PTHR10584">
    <property type="entry name" value="SUGAR KINASE"/>
    <property type="match status" value="1"/>
</dbReference>
<dbReference type="Pfam" id="PF00294">
    <property type="entry name" value="PfkB"/>
    <property type="match status" value="1"/>
</dbReference>
<evidence type="ECO:0000256" key="7">
    <source>
        <dbReference type="ARBA" id="ARBA00022958"/>
    </source>
</evidence>
<feature type="binding site" evidence="9">
    <location>
        <begin position="211"/>
        <end position="216"/>
    </location>
    <ligand>
        <name>ATP</name>
        <dbReference type="ChEBI" id="CHEBI:30616"/>
    </ligand>
</feature>
<keyword evidence="9" id="KW-0963">Cytoplasm</keyword>
<comment type="caution">
    <text evidence="11">The sequence shown here is derived from an EMBL/GenBank/DDBJ whole genome shotgun (WGS) entry which is preliminary data.</text>
</comment>
<dbReference type="PRINTS" id="PR00990">
    <property type="entry name" value="RIBOKINASE"/>
</dbReference>
<dbReference type="InterPro" id="IPR002139">
    <property type="entry name" value="Ribo/fructo_kinase"/>
</dbReference>
<name>A0A9D1HG78_9FIRM</name>
<comment type="activity regulation">
    <text evidence="9">Activated by a monovalent cation that binds near, but not in, the active site. The most likely occupant of the site in vivo is potassium. Ion binding induces a conformational change that may alter substrate affinity.</text>
</comment>
<evidence type="ECO:0000256" key="2">
    <source>
        <dbReference type="ARBA" id="ARBA00022723"/>
    </source>
</evidence>
<comment type="subcellular location">
    <subcellularLocation>
        <location evidence="9">Cytoplasm</location>
    </subcellularLocation>
</comment>
<dbReference type="GO" id="GO:0005737">
    <property type="term" value="C:cytoplasm"/>
    <property type="evidence" value="ECO:0007669"/>
    <property type="project" value="UniProtKB-SubCell"/>
</dbReference>
<keyword evidence="7 9" id="KW-0630">Potassium</keyword>
<dbReference type="CDD" id="cd01174">
    <property type="entry name" value="ribokinase"/>
    <property type="match status" value="1"/>
</dbReference>
<evidence type="ECO:0000256" key="9">
    <source>
        <dbReference type="HAMAP-Rule" id="MF_01987"/>
    </source>
</evidence>
<evidence type="ECO:0000256" key="5">
    <source>
        <dbReference type="ARBA" id="ARBA00022840"/>
    </source>
</evidence>
<gene>
    <name evidence="9" type="primary">rbsK</name>
    <name evidence="11" type="ORF">IAB63_05220</name>
</gene>
<evidence type="ECO:0000313" key="11">
    <source>
        <dbReference type="EMBL" id="HIU02633.1"/>
    </source>
</evidence>
<feature type="binding site" evidence="9">
    <location>
        <position position="237"/>
    </location>
    <ligand>
        <name>K(+)</name>
        <dbReference type="ChEBI" id="CHEBI:29103"/>
    </ligand>
</feature>
<evidence type="ECO:0000256" key="4">
    <source>
        <dbReference type="ARBA" id="ARBA00022777"/>
    </source>
</evidence>
<feature type="binding site" evidence="9">
    <location>
        <position position="243"/>
    </location>
    <ligand>
        <name>substrate</name>
    </ligand>
</feature>
<evidence type="ECO:0000256" key="3">
    <source>
        <dbReference type="ARBA" id="ARBA00022741"/>
    </source>
</evidence>
<keyword evidence="1 9" id="KW-0808">Transferase</keyword>
<feature type="binding site" evidence="9">
    <location>
        <begin position="10"/>
        <end position="12"/>
    </location>
    <ligand>
        <name>substrate</name>
    </ligand>
</feature>
<evidence type="ECO:0000256" key="1">
    <source>
        <dbReference type="ARBA" id="ARBA00022679"/>
    </source>
</evidence>
<feature type="binding site" evidence="9">
    <location>
        <position position="179"/>
    </location>
    <ligand>
        <name>ATP</name>
        <dbReference type="ChEBI" id="CHEBI:30616"/>
    </ligand>
</feature>
<reference evidence="11" key="2">
    <citation type="journal article" date="2021" name="PeerJ">
        <title>Extensive microbial diversity within the chicken gut microbiome revealed by metagenomics and culture.</title>
        <authorList>
            <person name="Gilroy R."/>
            <person name="Ravi A."/>
            <person name="Getino M."/>
            <person name="Pursley I."/>
            <person name="Horton D.L."/>
            <person name="Alikhan N.F."/>
            <person name="Baker D."/>
            <person name="Gharbi K."/>
            <person name="Hall N."/>
            <person name="Watson M."/>
            <person name="Adriaenssens E.M."/>
            <person name="Foster-Nyarko E."/>
            <person name="Jarju S."/>
            <person name="Secka A."/>
            <person name="Antonio M."/>
            <person name="Oren A."/>
            <person name="Chaudhuri R.R."/>
            <person name="La Ragione R."/>
            <person name="Hildebrand F."/>
            <person name="Pallen M.J."/>
        </authorList>
    </citation>
    <scope>NUCLEOTIDE SEQUENCE</scope>
    <source>
        <strain evidence="11">CHK187-14744</strain>
    </source>
</reference>
<proteinExistence type="inferred from homology"/>
<dbReference type="InterPro" id="IPR011611">
    <property type="entry name" value="PfkB_dom"/>
</dbReference>
<evidence type="ECO:0000256" key="8">
    <source>
        <dbReference type="ARBA" id="ARBA00023277"/>
    </source>
</evidence>
<keyword evidence="6 9" id="KW-0460">Magnesium</keyword>
<dbReference type="InterPro" id="IPR011877">
    <property type="entry name" value="Ribokinase"/>
</dbReference>
<comment type="pathway">
    <text evidence="9">Carbohydrate metabolism; D-ribose degradation; D-ribose 5-phosphate from beta-D-ribopyranose: step 2/2.</text>
</comment>
<dbReference type="EC" id="2.7.1.15" evidence="9"/>
<feature type="binding site" evidence="9">
    <location>
        <position position="136"/>
    </location>
    <ligand>
        <name>substrate</name>
    </ligand>
</feature>
<keyword evidence="2 9" id="KW-0479">Metal-binding</keyword>
<feature type="domain" description="Carbohydrate kinase PfkB" evidence="10">
    <location>
        <begin position="4"/>
        <end position="284"/>
    </location>
</feature>
<keyword evidence="5 9" id="KW-0067">ATP-binding</keyword>
<evidence type="ECO:0000313" key="12">
    <source>
        <dbReference type="Proteomes" id="UP000824164"/>
    </source>
</evidence>
<protein>
    <recommendedName>
        <fullName evidence="9">Ribokinase</fullName>
        <shortName evidence="9">RK</shortName>
        <ecNumber evidence="9">2.7.1.15</ecNumber>
    </recommendedName>
</protein>
<dbReference type="GO" id="GO:0046872">
    <property type="term" value="F:metal ion binding"/>
    <property type="evidence" value="ECO:0007669"/>
    <property type="project" value="UniProtKB-KW"/>
</dbReference>
<feature type="active site" description="Proton acceptor" evidence="9">
    <location>
        <position position="243"/>
    </location>
</feature>
<dbReference type="SUPFAM" id="SSF53613">
    <property type="entry name" value="Ribokinase-like"/>
    <property type="match status" value="1"/>
</dbReference>
<accession>A0A9D1HG78</accession>
<evidence type="ECO:0000259" key="10">
    <source>
        <dbReference type="Pfam" id="PF00294"/>
    </source>
</evidence>
<dbReference type="Gene3D" id="3.40.1190.20">
    <property type="match status" value="1"/>
</dbReference>
<dbReference type="AlphaFoldDB" id="A0A9D1HG78"/>
<feature type="binding site" evidence="9">
    <location>
        <position position="273"/>
    </location>
    <ligand>
        <name>K(+)</name>
        <dbReference type="ChEBI" id="CHEBI:29103"/>
    </ligand>
</feature>
<comment type="caution">
    <text evidence="9">Lacks conserved residue(s) required for the propagation of feature annotation.</text>
</comment>
<reference evidence="11" key="1">
    <citation type="submission" date="2020-10" db="EMBL/GenBank/DDBJ databases">
        <authorList>
            <person name="Gilroy R."/>
        </authorList>
    </citation>
    <scope>NUCLEOTIDE SEQUENCE</scope>
    <source>
        <strain evidence="11">CHK187-14744</strain>
    </source>
</reference>
<keyword evidence="3 9" id="KW-0547">Nucleotide-binding</keyword>
<comment type="function">
    <text evidence="9">Catalyzes the phosphorylation of ribose at O-5 in a reaction requiring ATP and magnesium. The resulting D-ribose-5-phosphate can then be used either for sythesis of nucleotides, histidine, and tryptophan, or as a component of the pentose phosphate pathway.</text>
</comment>
<dbReference type="PANTHER" id="PTHR10584:SF166">
    <property type="entry name" value="RIBOKINASE"/>
    <property type="match status" value="1"/>
</dbReference>
<dbReference type="GO" id="GO:0004747">
    <property type="term" value="F:ribokinase activity"/>
    <property type="evidence" value="ECO:0007669"/>
    <property type="project" value="UniProtKB-UniRule"/>
</dbReference>
<feature type="binding site" evidence="9">
    <location>
        <begin position="38"/>
        <end position="42"/>
    </location>
    <ligand>
        <name>substrate</name>
    </ligand>
</feature>
<feature type="binding site" evidence="9">
    <location>
        <begin position="242"/>
        <end position="243"/>
    </location>
    <ligand>
        <name>ATP</name>
        <dbReference type="ChEBI" id="CHEBI:30616"/>
    </ligand>
</feature>
<comment type="catalytic activity">
    <reaction evidence="9">
        <text>D-ribose + ATP = D-ribose 5-phosphate + ADP + H(+)</text>
        <dbReference type="Rhea" id="RHEA:13697"/>
        <dbReference type="ChEBI" id="CHEBI:15378"/>
        <dbReference type="ChEBI" id="CHEBI:30616"/>
        <dbReference type="ChEBI" id="CHEBI:47013"/>
        <dbReference type="ChEBI" id="CHEBI:78346"/>
        <dbReference type="ChEBI" id="CHEBI:456216"/>
        <dbReference type="EC" id="2.7.1.15"/>
    </reaction>
</comment>
<feature type="binding site" evidence="9">
    <location>
        <position position="239"/>
    </location>
    <ligand>
        <name>K(+)</name>
        <dbReference type="ChEBI" id="CHEBI:29103"/>
    </ligand>
</feature>
<comment type="subunit">
    <text evidence="9">Homodimer.</text>
</comment>
<dbReference type="EMBL" id="DVLT01000037">
    <property type="protein sequence ID" value="HIU02633.1"/>
    <property type="molecule type" value="Genomic_DNA"/>
</dbReference>
<feature type="binding site" evidence="9">
    <location>
        <position position="276"/>
    </location>
    <ligand>
        <name>K(+)</name>
        <dbReference type="ChEBI" id="CHEBI:29103"/>
    </ligand>
</feature>
<dbReference type="GO" id="GO:0019303">
    <property type="term" value="P:D-ribose catabolic process"/>
    <property type="evidence" value="ECO:0007669"/>
    <property type="project" value="UniProtKB-UniRule"/>
</dbReference>
<comment type="similarity">
    <text evidence="9">Belongs to the carbohydrate kinase PfkB family. Ribokinase subfamily.</text>
</comment>
<dbReference type="InterPro" id="IPR029056">
    <property type="entry name" value="Ribokinase-like"/>
</dbReference>
<feature type="binding site" evidence="9">
    <location>
        <position position="282"/>
    </location>
    <ligand>
        <name>K(+)</name>
        <dbReference type="ChEBI" id="CHEBI:29103"/>
    </ligand>
</feature>
<feature type="binding site" evidence="9">
    <location>
        <position position="278"/>
    </location>
    <ligand>
        <name>K(+)</name>
        <dbReference type="ChEBI" id="CHEBI:29103"/>
    </ligand>
</feature>
<evidence type="ECO:0000256" key="6">
    <source>
        <dbReference type="ARBA" id="ARBA00022842"/>
    </source>
</evidence>
<dbReference type="GO" id="GO:0005524">
    <property type="term" value="F:ATP binding"/>
    <property type="evidence" value="ECO:0007669"/>
    <property type="project" value="UniProtKB-UniRule"/>
</dbReference>
<dbReference type="HAMAP" id="MF_01987">
    <property type="entry name" value="Ribokinase"/>
    <property type="match status" value="1"/>
</dbReference>
<sequence length="291" mass="32008">MRILNFGSVNVDHVYQVDDFVRPGETKRSLGFQMFPGGKGLNQSVALARAGACVCHAGKIGTDGAWLEKLMRDSGVDTRYLASSSEDTGRAIIQVSREGQNAILLYDGANQTMDETYIRQTLEHFKEGDILLLQNEINHIPLLMDLAYEKGMSIAFNPSPANAIIRQCPLHKVTWLLINEIEGEWLTGEKEPDKICDILLSDHPHMAIVLTLGSQGALYRADGQRIFQKAFKTDTVDTTGAGDTFTGYFLKCVADEEPVEQALRLAARAAAISVSRPGAAVSIPLWEEVRD</sequence>
<dbReference type="Proteomes" id="UP000824164">
    <property type="component" value="Unassembled WGS sequence"/>
</dbReference>
<keyword evidence="8 9" id="KW-0119">Carbohydrate metabolism</keyword>
<comment type="cofactor">
    <cofactor evidence="9">
        <name>Mg(2+)</name>
        <dbReference type="ChEBI" id="CHEBI:18420"/>
    </cofactor>
    <text evidence="9">Requires a divalent cation, most likely magnesium in vivo, as an electrophilic catalyst to aid phosphoryl group transfer. It is the chelate of the metal and the nucleotide that is the actual substrate.</text>
</comment>
<keyword evidence="4 9" id="KW-0418">Kinase</keyword>
<organism evidence="11 12">
    <name type="scientific">Candidatus Onthocola gallistercoris</name>
    <dbReference type="NCBI Taxonomy" id="2840876"/>
    <lineage>
        <taxon>Bacteria</taxon>
        <taxon>Bacillati</taxon>
        <taxon>Bacillota</taxon>
        <taxon>Bacilli</taxon>
        <taxon>Candidatus Onthocola</taxon>
    </lineage>
</organism>